<proteinExistence type="predicted"/>
<protein>
    <submittedName>
        <fullName evidence="1">Uncharacterized protein</fullName>
    </submittedName>
</protein>
<sequence length="88" mass="10038">MSIPLNIPTKNDVANVAKLTKQNEEKLDSVDEQLKILNGYLKELISEDVPTYTPPSKKDLDKELKKYKRLLLLQLLMQNRTNPGTGKD</sequence>
<dbReference type="EMBL" id="JAUSTU010000004">
    <property type="protein sequence ID" value="MDQ0154873.1"/>
    <property type="molecule type" value="Genomic_DNA"/>
</dbReference>
<accession>A0ABT9V1N6</accession>
<organism evidence="1 2">
    <name type="scientific">Anoxybacillus andreesenii</name>
    <dbReference type="NCBI Taxonomy" id="1325932"/>
    <lineage>
        <taxon>Bacteria</taxon>
        <taxon>Bacillati</taxon>
        <taxon>Bacillota</taxon>
        <taxon>Bacilli</taxon>
        <taxon>Bacillales</taxon>
        <taxon>Anoxybacillaceae</taxon>
        <taxon>Anoxybacillus</taxon>
    </lineage>
</organism>
<evidence type="ECO:0000313" key="2">
    <source>
        <dbReference type="Proteomes" id="UP001231362"/>
    </source>
</evidence>
<evidence type="ECO:0000313" key="1">
    <source>
        <dbReference type="EMBL" id="MDQ0154873.1"/>
    </source>
</evidence>
<comment type="caution">
    <text evidence="1">The sequence shown here is derived from an EMBL/GenBank/DDBJ whole genome shotgun (WGS) entry which is preliminary data.</text>
</comment>
<reference evidence="1 2" key="1">
    <citation type="submission" date="2023-07" db="EMBL/GenBank/DDBJ databases">
        <title>Genomic Encyclopedia of Type Strains, Phase IV (KMG-IV): sequencing the most valuable type-strain genomes for metagenomic binning, comparative biology and taxonomic classification.</title>
        <authorList>
            <person name="Goeker M."/>
        </authorList>
    </citation>
    <scope>NUCLEOTIDE SEQUENCE [LARGE SCALE GENOMIC DNA]</scope>
    <source>
        <strain evidence="1 2">DSM 23948</strain>
    </source>
</reference>
<dbReference type="RefSeq" id="WP_307149456.1">
    <property type="nucleotide sequence ID" value="NZ_JAUSTU010000004.1"/>
</dbReference>
<name>A0ABT9V1N6_9BACL</name>
<gene>
    <name evidence="1" type="ORF">J2S07_001177</name>
</gene>
<dbReference type="Proteomes" id="UP001231362">
    <property type="component" value="Unassembled WGS sequence"/>
</dbReference>
<keyword evidence="2" id="KW-1185">Reference proteome</keyword>